<accession>A0ABV2TMV9</accession>
<dbReference type="InterPro" id="IPR001901">
    <property type="entry name" value="Translocase_SecE/Sec61-g"/>
</dbReference>
<evidence type="ECO:0000313" key="11">
    <source>
        <dbReference type="Proteomes" id="UP001549691"/>
    </source>
</evidence>
<dbReference type="NCBIfam" id="NF004371">
    <property type="entry name" value="PRK05740.1-1"/>
    <property type="match status" value="1"/>
</dbReference>
<comment type="subcellular location">
    <subcellularLocation>
        <location evidence="1">Membrane</location>
    </subcellularLocation>
</comment>
<comment type="caution">
    <text evidence="10">The sequence shown here is derived from an EMBL/GenBank/DDBJ whole genome shotgun (WGS) entry which is preliminary data.</text>
</comment>
<keyword evidence="3 9" id="KW-1003">Cell membrane</keyword>
<dbReference type="RefSeq" id="WP_354601724.1">
    <property type="nucleotide sequence ID" value="NZ_JBEWZI010000015.1"/>
</dbReference>
<dbReference type="HAMAP" id="MF_00422">
    <property type="entry name" value="SecE"/>
    <property type="match status" value="1"/>
</dbReference>
<keyword evidence="2 9" id="KW-0813">Transport</keyword>
<comment type="function">
    <text evidence="9">Essential subunit of the Sec protein translocation channel SecYEG. Clamps together the 2 halves of SecY. May contact the channel plug during translocation.</text>
</comment>
<feature type="transmembrane region" description="Helical" evidence="9">
    <location>
        <begin position="83"/>
        <end position="113"/>
    </location>
</feature>
<keyword evidence="7 9" id="KW-0811">Translocation</keyword>
<dbReference type="Gene3D" id="1.20.5.1030">
    <property type="entry name" value="Preprotein translocase secy subunit"/>
    <property type="match status" value="1"/>
</dbReference>
<dbReference type="PANTHER" id="PTHR33910:SF1">
    <property type="entry name" value="PROTEIN TRANSLOCASE SUBUNIT SECE"/>
    <property type="match status" value="1"/>
</dbReference>
<keyword evidence="6 9" id="KW-1133">Transmembrane helix</keyword>
<dbReference type="Proteomes" id="UP001549691">
    <property type="component" value="Unassembled WGS sequence"/>
</dbReference>
<keyword evidence="5 9" id="KW-0653">Protein transport</keyword>
<evidence type="ECO:0000256" key="2">
    <source>
        <dbReference type="ARBA" id="ARBA00022448"/>
    </source>
</evidence>
<evidence type="ECO:0000313" key="10">
    <source>
        <dbReference type="EMBL" id="MET7015261.1"/>
    </source>
</evidence>
<evidence type="ECO:0000256" key="3">
    <source>
        <dbReference type="ARBA" id="ARBA00022475"/>
    </source>
</evidence>
<evidence type="ECO:0000256" key="1">
    <source>
        <dbReference type="ARBA" id="ARBA00004370"/>
    </source>
</evidence>
<keyword evidence="11" id="KW-1185">Reference proteome</keyword>
<comment type="similarity">
    <text evidence="9">Belongs to the SecE/SEC61-gamma family.</text>
</comment>
<comment type="subunit">
    <text evidence="9">Component of the Sec protein translocase complex. Heterotrimer consisting of SecY, SecE and SecG subunits. The heterotrimers can form oligomers, although 1 heterotrimer is thought to be able to translocate proteins. Interacts with the ribosome. Interacts with SecDF, and other proteins may be involved. Interacts with SecA.</text>
</comment>
<dbReference type="InterPro" id="IPR005807">
    <property type="entry name" value="SecE_bac"/>
</dbReference>
<reference evidence="10 11" key="1">
    <citation type="submission" date="2024-07" db="EMBL/GenBank/DDBJ databases">
        <title>Uliginosibacterium flavum JJ3220;KACC:17644.</title>
        <authorList>
            <person name="Kim M.K."/>
        </authorList>
    </citation>
    <scope>NUCLEOTIDE SEQUENCE [LARGE SCALE GENOMIC DNA]</scope>
    <source>
        <strain evidence="10 11">KACC:17644</strain>
    </source>
</reference>
<dbReference type="InterPro" id="IPR038379">
    <property type="entry name" value="SecE_sf"/>
</dbReference>
<sequence>MADKLKFALAVLLLAAGLAGYYLLSGQAMIFRVLCVLAGVAACAAVGWFTEPGRRLGAFGGEAITEAKKVVWPTRKETTQTTLVVFAFVVVMALFLWLVDAVVGKLIAAILGWQQ</sequence>
<proteinExistence type="inferred from homology"/>
<evidence type="ECO:0000256" key="4">
    <source>
        <dbReference type="ARBA" id="ARBA00022692"/>
    </source>
</evidence>
<keyword evidence="8 9" id="KW-0472">Membrane</keyword>
<keyword evidence="4 9" id="KW-0812">Transmembrane</keyword>
<evidence type="ECO:0000256" key="7">
    <source>
        <dbReference type="ARBA" id="ARBA00023010"/>
    </source>
</evidence>
<dbReference type="Pfam" id="PF00584">
    <property type="entry name" value="SecE"/>
    <property type="match status" value="1"/>
</dbReference>
<organism evidence="10 11">
    <name type="scientific">Uliginosibacterium flavum</name>
    <dbReference type="NCBI Taxonomy" id="1396831"/>
    <lineage>
        <taxon>Bacteria</taxon>
        <taxon>Pseudomonadati</taxon>
        <taxon>Pseudomonadota</taxon>
        <taxon>Betaproteobacteria</taxon>
        <taxon>Rhodocyclales</taxon>
        <taxon>Zoogloeaceae</taxon>
        <taxon>Uliginosibacterium</taxon>
    </lineage>
</organism>
<evidence type="ECO:0000256" key="5">
    <source>
        <dbReference type="ARBA" id="ARBA00022927"/>
    </source>
</evidence>
<name>A0ABV2TMV9_9RHOO</name>
<comment type="caution">
    <text evidence="9">Lacks conserved residue(s) required for the propagation of feature annotation.</text>
</comment>
<dbReference type="PRINTS" id="PR01650">
    <property type="entry name" value="SECETRNLCASE"/>
</dbReference>
<dbReference type="NCBIfam" id="TIGR00964">
    <property type="entry name" value="secE_bact"/>
    <property type="match status" value="1"/>
</dbReference>
<protein>
    <recommendedName>
        <fullName evidence="9">Protein translocase subunit SecE</fullName>
    </recommendedName>
</protein>
<evidence type="ECO:0000256" key="6">
    <source>
        <dbReference type="ARBA" id="ARBA00022989"/>
    </source>
</evidence>
<dbReference type="EMBL" id="JBEWZI010000015">
    <property type="protein sequence ID" value="MET7015261.1"/>
    <property type="molecule type" value="Genomic_DNA"/>
</dbReference>
<gene>
    <name evidence="9 10" type="primary">secE</name>
    <name evidence="10" type="ORF">ABXR19_13805</name>
</gene>
<dbReference type="PANTHER" id="PTHR33910">
    <property type="entry name" value="PROTEIN TRANSLOCASE SUBUNIT SECE"/>
    <property type="match status" value="1"/>
</dbReference>
<feature type="transmembrane region" description="Helical" evidence="9">
    <location>
        <begin position="29"/>
        <end position="49"/>
    </location>
</feature>
<evidence type="ECO:0000256" key="9">
    <source>
        <dbReference type="HAMAP-Rule" id="MF_00422"/>
    </source>
</evidence>
<evidence type="ECO:0000256" key="8">
    <source>
        <dbReference type="ARBA" id="ARBA00023136"/>
    </source>
</evidence>